<dbReference type="Proteomes" id="UP000006898">
    <property type="component" value="Chromosome"/>
</dbReference>
<proteinExistence type="predicted"/>
<dbReference type="STRING" id="671143.DAMO_1012"/>
<gene>
    <name evidence="1" type="ORF">DAMO_1012</name>
</gene>
<name>D5MMX3_METO1</name>
<dbReference type="KEGG" id="mox:DAMO_1012"/>
<evidence type="ECO:0000313" key="2">
    <source>
        <dbReference type="Proteomes" id="UP000006898"/>
    </source>
</evidence>
<sequence>MTLRQFFSTLTLTRSAALGRVRAWRKTQFEYNCLPALRISTGVRRTTRLRERKSRCNSLTWRETFA</sequence>
<dbReference type="HOGENOM" id="CLU_2823077_0_0_0"/>
<dbReference type="AlphaFoldDB" id="D5MMX3"/>
<reference evidence="1 2" key="1">
    <citation type="journal article" date="2010" name="Nature">
        <title>Nitrite-driven anaerobic methane oxidation by oxygenic bacteria.</title>
        <authorList>
            <person name="Ettwig K.F."/>
            <person name="Butler M.K."/>
            <person name="Le Paslier D."/>
            <person name="Pelletier E."/>
            <person name="Mangenot S."/>
            <person name="Kuypers M.M.M."/>
            <person name="Schreiber F."/>
            <person name="Dutilh B.E."/>
            <person name="Zedelius J."/>
            <person name="de Beer D."/>
            <person name="Gloerich J."/>
            <person name="Wessels H.J.C.T."/>
            <person name="van Allen T."/>
            <person name="Luesken F."/>
            <person name="Wu M."/>
            <person name="van de Pas-Schoonen K.T."/>
            <person name="Op den Camp H.J.M."/>
            <person name="Janssen-Megens E.M."/>
            <person name="Francoijs K-J."/>
            <person name="Stunnenberg H."/>
            <person name="Weissenbach J."/>
            <person name="Jetten M.S.M."/>
            <person name="Strous M."/>
        </authorList>
    </citation>
    <scope>NUCLEOTIDE SEQUENCE [LARGE SCALE GENOMIC DNA]</scope>
</reference>
<organism evidence="1 2">
    <name type="scientific">Methylomirabilis oxygeniifera</name>
    <dbReference type="NCBI Taxonomy" id="671143"/>
    <lineage>
        <taxon>Bacteria</taxon>
        <taxon>Candidatus Methylomirabilota</taxon>
        <taxon>Candidatus Methylomirabilia</taxon>
        <taxon>Candidatus Methylomirabilales</taxon>
        <taxon>Candidatus Methylomirabilaceae</taxon>
        <taxon>Candidatus Methylomirabilis</taxon>
    </lineage>
</organism>
<dbReference type="EMBL" id="FP565575">
    <property type="protein sequence ID" value="CBE68073.1"/>
    <property type="molecule type" value="Genomic_DNA"/>
</dbReference>
<accession>D5MMX3</accession>
<protein>
    <submittedName>
        <fullName evidence="1">Uncharacterized protein</fullName>
    </submittedName>
</protein>
<evidence type="ECO:0000313" key="1">
    <source>
        <dbReference type="EMBL" id="CBE68073.1"/>
    </source>
</evidence>